<feature type="transmembrane region" description="Helical" evidence="5">
    <location>
        <begin position="176"/>
        <end position="198"/>
    </location>
</feature>
<gene>
    <name evidence="7" type="ORF">OCS65_22510</name>
</gene>
<evidence type="ECO:0000256" key="2">
    <source>
        <dbReference type="ARBA" id="ARBA00022692"/>
    </source>
</evidence>
<dbReference type="GO" id="GO:0005886">
    <property type="term" value="C:plasma membrane"/>
    <property type="evidence" value="ECO:0007669"/>
    <property type="project" value="UniProtKB-SubCell"/>
</dbReference>
<dbReference type="GO" id="GO:0046943">
    <property type="term" value="F:carboxylic acid transmembrane transporter activity"/>
    <property type="evidence" value="ECO:0007669"/>
    <property type="project" value="TreeGrafter"/>
</dbReference>
<feature type="transmembrane region" description="Helical" evidence="5">
    <location>
        <begin position="61"/>
        <end position="81"/>
    </location>
</feature>
<feature type="transmembrane region" description="Helical" evidence="5">
    <location>
        <begin position="409"/>
        <end position="428"/>
    </location>
</feature>
<evidence type="ECO:0000256" key="3">
    <source>
        <dbReference type="ARBA" id="ARBA00022989"/>
    </source>
</evidence>
<dbReference type="Proteomes" id="UP001163947">
    <property type="component" value="Chromosome"/>
</dbReference>
<evidence type="ECO:0000256" key="5">
    <source>
        <dbReference type="SAM" id="Phobius"/>
    </source>
</evidence>
<dbReference type="RefSeq" id="WP_050034729.1">
    <property type="nucleotide sequence ID" value="NZ_CP011341.1"/>
</dbReference>
<dbReference type="AlphaFoldDB" id="A0AA46NU93"/>
<feature type="transmembrane region" description="Helical" evidence="5">
    <location>
        <begin position="320"/>
        <end position="337"/>
    </location>
</feature>
<dbReference type="PROSITE" id="PS50850">
    <property type="entry name" value="MFS"/>
    <property type="match status" value="1"/>
</dbReference>
<evidence type="ECO:0000313" key="8">
    <source>
        <dbReference type="Proteomes" id="UP001163947"/>
    </source>
</evidence>
<dbReference type="SUPFAM" id="SSF103473">
    <property type="entry name" value="MFS general substrate transporter"/>
    <property type="match status" value="1"/>
</dbReference>
<evidence type="ECO:0000313" key="7">
    <source>
        <dbReference type="EMBL" id="UYF93194.1"/>
    </source>
</evidence>
<keyword evidence="2 5" id="KW-0812">Transmembrane</keyword>
<dbReference type="PANTHER" id="PTHR23508">
    <property type="entry name" value="CARBOXYLIC ACID TRANSPORTER PROTEIN HOMOLOG"/>
    <property type="match status" value="1"/>
</dbReference>
<dbReference type="Gene3D" id="1.20.1250.20">
    <property type="entry name" value="MFS general substrate transporter like domains"/>
    <property type="match status" value="1"/>
</dbReference>
<feature type="transmembrane region" description="Helical" evidence="5">
    <location>
        <begin position="343"/>
        <end position="366"/>
    </location>
</feature>
<sequence length="454" mass="46873">MPPVSADWTSTQHRRSVTWIVALATAALVFDGYDLVVYGTILPILMKDPTQLGAVSAEQAGVLGSYALVGVLIGALLAGAFGDRVGRRKLTLISITWFSVGMAAAAMTHSVTMFGAMRLLTGIGVGGLIATTGAVVAEFAPPSKKNMYNAIVYCGVPLGGVMASLLALLLRDAIGWRGLFWIGALPLVVLLPLVLLRLPESPRWLVARGRIDEAHAITARTGIPSPTAEELVVERAGAQKVGFAALATRRYALGTALLGLMSFGGIMLTYGLNTWLPKIMENAGFDAKNSLAFLLVLNGGAIAGVVLASRTADRTGPQRVIVGTFLLAVLSLIVLTLDLPLAVLLGAVAAAGIGGIGTQILIYGFVANYYSTTARAAGVAWCAGFGRLGGIFGPLVGGLILGAGLSSNIAFYIFAGIALLGAGLTVLVPTRHETLATSPSGTHRAAEPAMVTVD</sequence>
<feature type="transmembrane region" description="Helical" evidence="5">
    <location>
        <begin position="90"/>
        <end position="107"/>
    </location>
</feature>
<reference evidence="7" key="1">
    <citation type="submission" date="2022-09" db="EMBL/GenBank/DDBJ databases">
        <title>The genome sequence of Rhodococcus aetherivorans N1.</title>
        <authorList>
            <person name="Jiang W."/>
        </authorList>
    </citation>
    <scope>NUCLEOTIDE SEQUENCE</scope>
    <source>
        <strain evidence="7">N1</strain>
    </source>
</reference>
<dbReference type="InterPro" id="IPR020846">
    <property type="entry name" value="MFS_dom"/>
</dbReference>
<accession>A0AA46NU93</accession>
<evidence type="ECO:0000256" key="1">
    <source>
        <dbReference type="ARBA" id="ARBA00004651"/>
    </source>
</evidence>
<feature type="transmembrane region" description="Helical" evidence="5">
    <location>
        <begin position="151"/>
        <end position="170"/>
    </location>
</feature>
<feature type="domain" description="Major facilitator superfamily (MFS) profile" evidence="6">
    <location>
        <begin position="20"/>
        <end position="433"/>
    </location>
</feature>
<keyword evidence="4 5" id="KW-0472">Membrane</keyword>
<feature type="transmembrane region" description="Helical" evidence="5">
    <location>
        <begin position="290"/>
        <end position="308"/>
    </location>
</feature>
<dbReference type="KEGG" id="rav:AAT18_06470"/>
<comment type="subcellular location">
    <subcellularLocation>
        <location evidence="1">Cell membrane</location>
        <topology evidence="1">Multi-pass membrane protein</topology>
    </subcellularLocation>
</comment>
<feature type="transmembrane region" description="Helical" evidence="5">
    <location>
        <begin position="251"/>
        <end position="270"/>
    </location>
</feature>
<evidence type="ECO:0000256" key="4">
    <source>
        <dbReference type="ARBA" id="ARBA00023136"/>
    </source>
</evidence>
<organism evidence="7 8">
    <name type="scientific">Rhodococcus aetherivorans</name>
    <dbReference type="NCBI Taxonomy" id="191292"/>
    <lineage>
        <taxon>Bacteria</taxon>
        <taxon>Bacillati</taxon>
        <taxon>Actinomycetota</taxon>
        <taxon>Actinomycetes</taxon>
        <taxon>Mycobacteriales</taxon>
        <taxon>Nocardiaceae</taxon>
        <taxon>Rhodococcus</taxon>
    </lineage>
</organism>
<feature type="transmembrane region" description="Helical" evidence="5">
    <location>
        <begin position="119"/>
        <end position="139"/>
    </location>
</feature>
<dbReference type="InterPro" id="IPR036259">
    <property type="entry name" value="MFS_trans_sf"/>
</dbReference>
<dbReference type="GeneID" id="83623250"/>
<evidence type="ECO:0000259" key="6">
    <source>
        <dbReference type="PROSITE" id="PS50850"/>
    </source>
</evidence>
<feature type="transmembrane region" description="Helical" evidence="5">
    <location>
        <begin position="20"/>
        <end position="41"/>
    </location>
</feature>
<proteinExistence type="predicted"/>
<dbReference type="EMBL" id="CP106982">
    <property type="protein sequence ID" value="UYF93194.1"/>
    <property type="molecule type" value="Genomic_DNA"/>
</dbReference>
<protein>
    <submittedName>
        <fullName evidence="7">Aromatic acid/H+ symport family MFS transporter</fullName>
    </submittedName>
</protein>
<name>A0AA46NU93_9NOCA</name>
<feature type="transmembrane region" description="Helical" evidence="5">
    <location>
        <begin position="378"/>
        <end position="403"/>
    </location>
</feature>
<dbReference type="Pfam" id="PF07690">
    <property type="entry name" value="MFS_1"/>
    <property type="match status" value="1"/>
</dbReference>
<keyword evidence="3 5" id="KW-1133">Transmembrane helix</keyword>
<dbReference type="InterPro" id="IPR011701">
    <property type="entry name" value="MFS"/>
</dbReference>
<dbReference type="PANTHER" id="PTHR23508:SF10">
    <property type="entry name" value="CARBOXYLIC ACID TRANSPORTER PROTEIN HOMOLOG"/>
    <property type="match status" value="1"/>
</dbReference>
<dbReference type="CDD" id="cd17365">
    <property type="entry name" value="MFS_PcaK_like"/>
    <property type="match status" value="1"/>
</dbReference>